<feature type="domain" description="Alpha-L-rhamnosidase concanavalin-like" evidence="1">
    <location>
        <begin position="128"/>
        <end position="225"/>
    </location>
</feature>
<dbReference type="OrthoDB" id="10036721at2759"/>
<accession>A0A8H4T4R5</accession>
<evidence type="ECO:0000259" key="1">
    <source>
        <dbReference type="Pfam" id="PF05592"/>
    </source>
</evidence>
<protein>
    <recommendedName>
        <fullName evidence="1">Alpha-L-rhamnosidase concanavalin-like domain-containing protein</fullName>
    </recommendedName>
</protein>
<keyword evidence="3" id="KW-1185">Reference proteome</keyword>
<evidence type="ECO:0000313" key="2">
    <source>
        <dbReference type="EMBL" id="KAF4951306.1"/>
    </source>
</evidence>
<name>A0A8H4T4R5_9HYPO</name>
<dbReference type="PANTHER" id="PTHR33307">
    <property type="entry name" value="ALPHA-RHAMNOSIDASE (EUROFUNG)"/>
    <property type="match status" value="1"/>
</dbReference>
<dbReference type="AlphaFoldDB" id="A0A8H4T4R5"/>
<gene>
    <name evidence="2" type="ORF">FGADI_7504</name>
</gene>
<reference evidence="2" key="2">
    <citation type="submission" date="2020-05" db="EMBL/GenBank/DDBJ databases">
        <authorList>
            <person name="Kim H.-S."/>
            <person name="Proctor R.H."/>
            <person name="Brown D.W."/>
        </authorList>
    </citation>
    <scope>NUCLEOTIDE SEQUENCE</scope>
    <source>
        <strain evidence="2">NRRL 45417</strain>
    </source>
</reference>
<dbReference type="Pfam" id="PF05592">
    <property type="entry name" value="Bac_rhamnosid"/>
    <property type="match status" value="1"/>
</dbReference>
<organism evidence="2 3">
    <name type="scientific">Fusarium gaditjirri</name>
    <dbReference type="NCBI Taxonomy" id="282569"/>
    <lineage>
        <taxon>Eukaryota</taxon>
        <taxon>Fungi</taxon>
        <taxon>Dikarya</taxon>
        <taxon>Ascomycota</taxon>
        <taxon>Pezizomycotina</taxon>
        <taxon>Sordariomycetes</taxon>
        <taxon>Hypocreomycetidae</taxon>
        <taxon>Hypocreales</taxon>
        <taxon>Nectriaceae</taxon>
        <taxon>Fusarium</taxon>
        <taxon>Fusarium nisikadoi species complex</taxon>
    </lineage>
</organism>
<proteinExistence type="predicted"/>
<dbReference type="PANTHER" id="PTHR33307:SF6">
    <property type="entry name" value="ALPHA-RHAMNOSIDASE (EUROFUNG)-RELATED"/>
    <property type="match status" value="1"/>
</dbReference>
<evidence type="ECO:0000313" key="3">
    <source>
        <dbReference type="Proteomes" id="UP000604273"/>
    </source>
</evidence>
<comment type="caution">
    <text evidence="2">The sequence shown here is derived from an EMBL/GenBank/DDBJ whole genome shotgun (WGS) entry which is preliminary data.</text>
</comment>
<reference evidence="2" key="1">
    <citation type="journal article" date="2020" name="BMC Genomics">
        <title>Correction to: Identification and distribution of gene clusters required for synthesis of sphingolipid metabolism inhibitors in diverse species of the filamentous fungus Fusarium.</title>
        <authorList>
            <person name="Kim H.S."/>
            <person name="Lohmar J.M."/>
            <person name="Busman M."/>
            <person name="Brown D.W."/>
            <person name="Naumann T.A."/>
            <person name="Divon H.H."/>
            <person name="Lysoe E."/>
            <person name="Uhlig S."/>
            <person name="Proctor R.H."/>
        </authorList>
    </citation>
    <scope>NUCLEOTIDE SEQUENCE</scope>
    <source>
        <strain evidence="2">NRRL 45417</strain>
    </source>
</reference>
<dbReference type="InterPro" id="IPR016007">
    <property type="entry name" value="Alpha_rhamnosid"/>
</dbReference>
<sequence>MVYVGESEDQQKLWSLAGSPSTVATSTTLTMYPSSLRQVVTRSAHLSVEAAQPHVKSKSGKTVKIIYYGGHYNATLEADIEGWSKPGFSSSSRSKTRLLTAMEDELVPAEQPPVRRVEEVKPQRFVKSASGKQLVDFGQNPVGWLRLNVDGPKNTTIRLRHAEVLEDGELALRPLRLAKAEDYSTLSGNGLIEWDHKFKFHGFRYVEIVGWPKEAPLDANSVKAFLLRANR</sequence>
<dbReference type="Proteomes" id="UP000604273">
    <property type="component" value="Unassembled WGS sequence"/>
</dbReference>
<dbReference type="InterPro" id="IPR008902">
    <property type="entry name" value="Rhamnosid_concanavalin"/>
</dbReference>
<dbReference type="Gene3D" id="2.60.120.260">
    <property type="entry name" value="Galactose-binding domain-like"/>
    <property type="match status" value="1"/>
</dbReference>
<dbReference type="EMBL" id="JABFAI010000179">
    <property type="protein sequence ID" value="KAF4951306.1"/>
    <property type="molecule type" value="Genomic_DNA"/>
</dbReference>